<feature type="compositionally biased region" description="Basic and acidic residues" evidence="1">
    <location>
        <begin position="77"/>
        <end position="87"/>
    </location>
</feature>
<dbReference type="Proteomes" id="UP000243797">
    <property type="component" value="Unassembled WGS sequence"/>
</dbReference>
<evidence type="ECO:0000313" key="3">
    <source>
        <dbReference type="Proteomes" id="UP000243797"/>
    </source>
</evidence>
<keyword evidence="3" id="KW-1185">Reference proteome</keyword>
<comment type="caution">
    <text evidence="2">The sequence shown here is derived from an EMBL/GenBank/DDBJ whole genome shotgun (WGS) entry which is preliminary data.</text>
</comment>
<accession>A0A2K1QM22</accession>
<dbReference type="AlphaFoldDB" id="A0A2K1QM22"/>
<dbReference type="EMBL" id="NKHZ01000060">
    <property type="protein sequence ID" value="PNS15919.1"/>
    <property type="molecule type" value="Genomic_DNA"/>
</dbReference>
<gene>
    <name evidence="2" type="ORF">CAC42_4320</name>
</gene>
<evidence type="ECO:0000313" key="2">
    <source>
        <dbReference type="EMBL" id="PNS15919.1"/>
    </source>
</evidence>
<feature type="region of interest" description="Disordered" evidence="1">
    <location>
        <begin position="31"/>
        <end position="100"/>
    </location>
</feature>
<proteinExistence type="predicted"/>
<name>A0A2K1QM22_9PEZI</name>
<organism evidence="2 3">
    <name type="scientific">Sphaceloma murrayae</name>
    <dbReference type="NCBI Taxonomy" id="2082308"/>
    <lineage>
        <taxon>Eukaryota</taxon>
        <taxon>Fungi</taxon>
        <taxon>Dikarya</taxon>
        <taxon>Ascomycota</taxon>
        <taxon>Pezizomycotina</taxon>
        <taxon>Dothideomycetes</taxon>
        <taxon>Dothideomycetidae</taxon>
        <taxon>Myriangiales</taxon>
        <taxon>Elsinoaceae</taxon>
        <taxon>Sphaceloma</taxon>
    </lineage>
</organism>
<dbReference type="InParanoid" id="A0A2K1QM22"/>
<reference evidence="2 3" key="1">
    <citation type="submission" date="2017-06" db="EMBL/GenBank/DDBJ databases">
        <title>Draft genome sequence of a variant of Elsinoe murrayae.</title>
        <authorList>
            <person name="Cheng Q."/>
        </authorList>
    </citation>
    <scope>NUCLEOTIDE SEQUENCE [LARGE SCALE GENOMIC DNA]</scope>
    <source>
        <strain evidence="2 3">CQ-2017a</strain>
    </source>
</reference>
<sequence length="100" mass="11287">MSYLFDRYIRRSGGRVVEEEEASFVDLAKSTKETTSADNDLASATRRHAASPSEEEINNNYYAVPLRAEPQTSPARPSKEDTDDLPRVPRSTLPRNKEET</sequence>
<protein>
    <submittedName>
        <fullName evidence="2">Uncharacterized protein</fullName>
    </submittedName>
</protein>
<evidence type="ECO:0000256" key="1">
    <source>
        <dbReference type="SAM" id="MobiDB-lite"/>
    </source>
</evidence>